<dbReference type="Gene3D" id="1.10.10.10">
    <property type="entry name" value="Winged helix-like DNA-binding domain superfamily/Winged helix DNA-binding domain"/>
    <property type="match status" value="1"/>
</dbReference>
<dbReference type="GO" id="GO:0003677">
    <property type="term" value="F:DNA binding"/>
    <property type="evidence" value="ECO:0007669"/>
    <property type="project" value="UniProtKB-KW"/>
</dbReference>
<sequence length="301" mass="34391">MDIRHLQYFIEVARFQSFTKAAEHLFISQPTISKMIKNLEEDLGVELFERTRKKVILTDAGRLILMQAKTIDNAFENLNTQLNDLLGLKKGHIRVGLPPIMDADQIIQILGGFHEQYPHITFQLVEDGAKRIEENILQEELDVGITVLPTQEDRFDHFFLLSEELEVILPPAHPLAGRKQIRLEELKDDSFILFNKDFVLNDRITSSCKEAGFIPKVISESSQWDFIGKMIASNLGISILPKSVAELLTQEVKRIKVIKPSIAWELAIIWPKDQYISYATKEWLAYTQDRLSTDARGSASS</sequence>
<comment type="similarity">
    <text evidence="1">Belongs to the LysR transcriptional regulatory family.</text>
</comment>
<evidence type="ECO:0000259" key="5">
    <source>
        <dbReference type="PROSITE" id="PS50931"/>
    </source>
</evidence>
<dbReference type="FunFam" id="1.10.10.10:FF:000001">
    <property type="entry name" value="LysR family transcriptional regulator"/>
    <property type="match status" value="1"/>
</dbReference>
<dbReference type="InterPro" id="IPR036390">
    <property type="entry name" value="WH_DNA-bd_sf"/>
</dbReference>
<feature type="domain" description="HTH lysR-type" evidence="5">
    <location>
        <begin position="1"/>
        <end position="58"/>
    </location>
</feature>
<dbReference type="RefSeq" id="WP_035506461.1">
    <property type="nucleotide sequence ID" value="NZ_CCDH010000001.1"/>
</dbReference>
<dbReference type="PRINTS" id="PR00039">
    <property type="entry name" value="HTHLYSR"/>
</dbReference>
<dbReference type="GO" id="GO:0005829">
    <property type="term" value="C:cytosol"/>
    <property type="evidence" value="ECO:0007669"/>
    <property type="project" value="TreeGrafter"/>
</dbReference>
<dbReference type="GO" id="GO:0003700">
    <property type="term" value="F:DNA-binding transcription factor activity"/>
    <property type="evidence" value="ECO:0007669"/>
    <property type="project" value="InterPro"/>
</dbReference>
<comment type="caution">
    <text evidence="6">The sequence shown here is derived from an EMBL/GenBank/DDBJ whole genome shotgun (WGS) entry which is preliminary data.</text>
</comment>
<dbReference type="Pfam" id="PF00126">
    <property type="entry name" value="HTH_1"/>
    <property type="match status" value="1"/>
</dbReference>
<proteinExistence type="inferred from homology"/>
<dbReference type="PANTHER" id="PTHR30419:SF8">
    <property type="entry name" value="NITROGEN ASSIMILATION TRANSCRIPTIONAL ACTIVATOR-RELATED"/>
    <property type="match status" value="1"/>
</dbReference>
<keyword evidence="4" id="KW-0804">Transcription</keyword>
<evidence type="ECO:0000256" key="1">
    <source>
        <dbReference type="ARBA" id="ARBA00009437"/>
    </source>
</evidence>
<dbReference type="Proteomes" id="UP000028868">
    <property type="component" value="Unassembled WGS sequence"/>
</dbReference>
<dbReference type="SUPFAM" id="SSF53850">
    <property type="entry name" value="Periplasmic binding protein-like II"/>
    <property type="match status" value="1"/>
</dbReference>
<evidence type="ECO:0000313" key="7">
    <source>
        <dbReference type="Proteomes" id="UP000028868"/>
    </source>
</evidence>
<dbReference type="InterPro" id="IPR036388">
    <property type="entry name" value="WH-like_DNA-bd_sf"/>
</dbReference>
<dbReference type="Gene3D" id="3.40.190.290">
    <property type="match status" value="1"/>
</dbReference>
<dbReference type="InterPro" id="IPR000847">
    <property type="entry name" value="LysR_HTH_N"/>
</dbReference>
<evidence type="ECO:0000256" key="2">
    <source>
        <dbReference type="ARBA" id="ARBA00023015"/>
    </source>
</evidence>
<protein>
    <submittedName>
        <fullName evidence="6">HTH-type transcriptional regulator GltC</fullName>
    </submittedName>
</protein>
<keyword evidence="3" id="KW-0238">DNA-binding</keyword>
<organism evidence="6 7">
    <name type="scientific">Halobacillus karajensis</name>
    <dbReference type="NCBI Taxonomy" id="195088"/>
    <lineage>
        <taxon>Bacteria</taxon>
        <taxon>Bacillati</taxon>
        <taxon>Bacillota</taxon>
        <taxon>Bacilli</taxon>
        <taxon>Bacillales</taxon>
        <taxon>Bacillaceae</taxon>
        <taxon>Halobacillus</taxon>
    </lineage>
</organism>
<dbReference type="AlphaFoldDB" id="A0A059NWQ4"/>
<dbReference type="PANTHER" id="PTHR30419">
    <property type="entry name" value="HTH-TYPE TRANSCRIPTIONAL REGULATOR YBHD"/>
    <property type="match status" value="1"/>
</dbReference>
<name>A0A059NWQ4_9BACI</name>
<evidence type="ECO:0000256" key="4">
    <source>
        <dbReference type="ARBA" id="ARBA00023163"/>
    </source>
</evidence>
<gene>
    <name evidence="6" type="primary">gltC</name>
    <name evidence="6" type="ORF">BN983_01173</name>
</gene>
<keyword evidence="2" id="KW-0805">Transcription regulation</keyword>
<dbReference type="PROSITE" id="PS50931">
    <property type="entry name" value="HTH_LYSR"/>
    <property type="match status" value="1"/>
</dbReference>
<evidence type="ECO:0000256" key="3">
    <source>
        <dbReference type="ARBA" id="ARBA00023125"/>
    </source>
</evidence>
<dbReference type="EMBL" id="CCDI010000001">
    <property type="protein sequence ID" value="CDQ22954.1"/>
    <property type="molecule type" value="Genomic_DNA"/>
</dbReference>
<dbReference type="InterPro" id="IPR005119">
    <property type="entry name" value="LysR_subst-bd"/>
</dbReference>
<dbReference type="NCBIfam" id="NF047520">
    <property type="entry name" value="trans_act_CidR"/>
    <property type="match status" value="1"/>
</dbReference>
<dbReference type="InterPro" id="IPR050950">
    <property type="entry name" value="HTH-type_LysR_regulators"/>
</dbReference>
<dbReference type="CDD" id="cd08438">
    <property type="entry name" value="PBP2_CidR"/>
    <property type="match status" value="1"/>
</dbReference>
<dbReference type="Pfam" id="PF03466">
    <property type="entry name" value="LysR_substrate"/>
    <property type="match status" value="1"/>
</dbReference>
<keyword evidence="7" id="KW-1185">Reference proteome</keyword>
<reference evidence="6 7" key="2">
    <citation type="submission" date="2014-05" db="EMBL/GenBank/DDBJ databases">
        <title>Draft genome sequence of Halobacillus karajensis HK-03.</title>
        <authorList>
            <person name="Khelaifia S."/>
            <person name="Croce O."/>
            <person name="Lagier J.C."/>
            <person name="Raoult D."/>
        </authorList>
    </citation>
    <scope>NUCLEOTIDE SEQUENCE [LARGE SCALE GENOMIC DNA]</scope>
    <source>
        <strain evidence="6 7">HD-03</strain>
    </source>
</reference>
<reference evidence="7" key="1">
    <citation type="submission" date="2014-03" db="EMBL/GenBank/DDBJ databases">
        <authorList>
            <person name="Urmite Genomes U."/>
        </authorList>
    </citation>
    <scope>NUCLEOTIDE SEQUENCE [LARGE SCALE GENOMIC DNA]</scope>
    <source>
        <strain evidence="7">HD-03</strain>
    </source>
</reference>
<evidence type="ECO:0000313" key="6">
    <source>
        <dbReference type="EMBL" id="CDQ22954.1"/>
    </source>
</evidence>
<dbReference type="SUPFAM" id="SSF46785">
    <property type="entry name" value="Winged helix' DNA-binding domain"/>
    <property type="match status" value="1"/>
</dbReference>
<accession>A0A059NWQ4</accession>